<keyword evidence="6" id="KW-1185">Reference proteome</keyword>
<dbReference type="InterPro" id="IPR005551">
    <property type="entry name" value="CitX"/>
</dbReference>
<accession>A0ABU9FGR9</accession>
<dbReference type="GO" id="GO:0050519">
    <property type="term" value="F:holo-citrate lyase synthase activity"/>
    <property type="evidence" value="ECO:0007669"/>
    <property type="project" value="UniProtKB-EC"/>
</dbReference>
<comment type="catalytic activity">
    <reaction evidence="4">
        <text>apo-[citrate lyase ACP] + 2'-(5''-triphospho-alpha-D-ribosyl)-3'-dephospho-CoA = holo-[citrate lyase ACP] + diphosphate</text>
        <dbReference type="Rhea" id="RHEA:16333"/>
        <dbReference type="Rhea" id="RHEA-COMP:10157"/>
        <dbReference type="Rhea" id="RHEA-COMP:10158"/>
        <dbReference type="ChEBI" id="CHEBI:29999"/>
        <dbReference type="ChEBI" id="CHEBI:33019"/>
        <dbReference type="ChEBI" id="CHEBI:61378"/>
        <dbReference type="ChEBI" id="CHEBI:82683"/>
        <dbReference type="EC" id="2.7.7.61"/>
    </reaction>
</comment>
<evidence type="ECO:0000256" key="2">
    <source>
        <dbReference type="ARBA" id="ARBA00022679"/>
    </source>
</evidence>
<gene>
    <name evidence="5" type="primary">citX</name>
    <name evidence="5" type="ORF">AAC431_01880</name>
</gene>
<keyword evidence="3 5" id="KW-0548">Nucleotidyltransferase</keyword>
<name>A0ABU9FGR9_LACJE</name>
<dbReference type="Proteomes" id="UP001385848">
    <property type="component" value="Unassembled WGS sequence"/>
</dbReference>
<comment type="caution">
    <text evidence="5">The sequence shown here is derived from an EMBL/GenBank/DDBJ whole genome shotgun (WGS) entry which is preliminary data.</text>
</comment>
<sequence>MMNILEDGESVTIYDVLKNKDQRVELQNKLVLENKNWTIIGAKLNIPGPIKNNLMIENFFKYELVKFESNAPFVLTLEGNFLKKKTGPEYFYLAQEKPVNVKEYCIDFEQENKARRLFDLDVHYFKNNQIKDLGRAELGILGRGCLICGKPAKECARSRAHSVEELQKQISELIIQELSF</sequence>
<organism evidence="5 6">
    <name type="scientific">Lactobacillus jensenii</name>
    <dbReference type="NCBI Taxonomy" id="109790"/>
    <lineage>
        <taxon>Bacteria</taxon>
        <taxon>Bacillati</taxon>
        <taxon>Bacillota</taxon>
        <taxon>Bacilli</taxon>
        <taxon>Lactobacillales</taxon>
        <taxon>Lactobacillaceae</taxon>
        <taxon>Lactobacillus</taxon>
    </lineage>
</organism>
<evidence type="ECO:0000313" key="6">
    <source>
        <dbReference type="Proteomes" id="UP001385848"/>
    </source>
</evidence>
<dbReference type="Pfam" id="PF03802">
    <property type="entry name" value="CitX"/>
    <property type="match status" value="1"/>
</dbReference>
<evidence type="ECO:0000313" key="5">
    <source>
        <dbReference type="EMBL" id="MEL0564676.1"/>
    </source>
</evidence>
<dbReference type="NCBIfam" id="TIGR03124">
    <property type="entry name" value="citrate_citX"/>
    <property type="match status" value="1"/>
</dbReference>
<evidence type="ECO:0000256" key="1">
    <source>
        <dbReference type="ARBA" id="ARBA00012524"/>
    </source>
</evidence>
<evidence type="ECO:0000256" key="4">
    <source>
        <dbReference type="ARBA" id="ARBA00048574"/>
    </source>
</evidence>
<dbReference type="RefSeq" id="WP_021350414.1">
    <property type="nucleotide sequence ID" value="NZ_CATOUV010000001.1"/>
</dbReference>
<protein>
    <recommendedName>
        <fullName evidence="1">citrate lyase holo-[acyl-carrier protein] synthase</fullName>
        <ecNumber evidence="1">2.7.7.61</ecNumber>
    </recommendedName>
</protein>
<keyword evidence="2 5" id="KW-0808">Transferase</keyword>
<dbReference type="EMBL" id="JBBVUL010000003">
    <property type="protein sequence ID" value="MEL0564676.1"/>
    <property type="molecule type" value="Genomic_DNA"/>
</dbReference>
<proteinExistence type="predicted"/>
<evidence type="ECO:0000256" key="3">
    <source>
        <dbReference type="ARBA" id="ARBA00022695"/>
    </source>
</evidence>
<reference evidence="5 6" key="1">
    <citation type="submission" date="2024-04" db="EMBL/GenBank/DDBJ databases">
        <title>Three lactobacilli isolated from voided urine samples from females with type 2 diabetes.</title>
        <authorList>
            <person name="Kula A."/>
            <person name="Stegman N."/>
            <person name="Putonti C."/>
        </authorList>
    </citation>
    <scope>NUCLEOTIDE SEQUENCE [LARGE SCALE GENOMIC DNA]</scope>
    <source>
        <strain evidence="5 6">1855</strain>
    </source>
</reference>
<dbReference type="GO" id="GO:0016829">
    <property type="term" value="F:lyase activity"/>
    <property type="evidence" value="ECO:0007669"/>
    <property type="project" value="UniProtKB-KW"/>
</dbReference>
<dbReference type="GeneID" id="31742907"/>
<dbReference type="EC" id="2.7.7.61" evidence="1"/>
<keyword evidence="5" id="KW-0456">Lyase</keyword>